<dbReference type="Proteomes" id="UP000234254">
    <property type="component" value="Unassembled WGS sequence"/>
</dbReference>
<keyword evidence="2" id="KW-1185">Reference proteome</keyword>
<accession>A0A2I1CXK5</accession>
<evidence type="ECO:0000313" key="2">
    <source>
        <dbReference type="Proteomes" id="UP000234254"/>
    </source>
</evidence>
<dbReference type="AlphaFoldDB" id="A0A2I1CXK5"/>
<dbReference type="RefSeq" id="XP_024690942.1">
    <property type="nucleotide sequence ID" value="XM_024833713.1"/>
</dbReference>
<comment type="caution">
    <text evidence="1">The sequence shown here is derived from an EMBL/GenBank/DDBJ whole genome shotgun (WGS) entry which is preliminary data.</text>
</comment>
<dbReference type="PANTHER" id="PTHR48312">
    <property type="match status" value="1"/>
</dbReference>
<proteinExistence type="predicted"/>
<dbReference type="EMBL" id="MSFM01000010">
    <property type="protein sequence ID" value="PKY02348.1"/>
    <property type="molecule type" value="Genomic_DNA"/>
</dbReference>
<evidence type="ECO:0000313" key="1">
    <source>
        <dbReference type="EMBL" id="PKY02348.1"/>
    </source>
</evidence>
<dbReference type="VEuPathDB" id="FungiDB:P168DRAFT_240372"/>
<protein>
    <recommendedName>
        <fullName evidence="3">P-loop containing nucleoside triphosphate hydrolase protein</fullName>
    </recommendedName>
</protein>
<organism evidence="1 2">
    <name type="scientific">Aspergillus campestris (strain IBT 28561)</name>
    <dbReference type="NCBI Taxonomy" id="1392248"/>
    <lineage>
        <taxon>Eukaryota</taxon>
        <taxon>Fungi</taxon>
        <taxon>Dikarya</taxon>
        <taxon>Ascomycota</taxon>
        <taxon>Pezizomycotina</taxon>
        <taxon>Eurotiomycetes</taxon>
        <taxon>Eurotiomycetidae</taxon>
        <taxon>Eurotiales</taxon>
        <taxon>Aspergillaceae</taxon>
        <taxon>Aspergillus</taxon>
        <taxon>Aspergillus subgen. Circumdati</taxon>
    </lineage>
</organism>
<reference evidence="1" key="1">
    <citation type="submission" date="2016-12" db="EMBL/GenBank/DDBJ databases">
        <title>The genomes of Aspergillus section Nigri reveals drivers in fungal speciation.</title>
        <authorList>
            <consortium name="DOE Joint Genome Institute"/>
            <person name="Vesth T.C."/>
            <person name="Nybo J."/>
            <person name="Theobald S."/>
            <person name="Brandl J."/>
            <person name="Frisvad J.C."/>
            <person name="Nielsen K.F."/>
            <person name="Lyhne E.K."/>
            <person name="Kogle M.E."/>
            <person name="Kuo A."/>
            <person name="Riley R."/>
            <person name="Clum A."/>
            <person name="Nolan M."/>
            <person name="Lipzen A."/>
            <person name="Salamov A."/>
            <person name="Henrissat B."/>
            <person name="Wiebenga A."/>
            <person name="De vries R.P."/>
            <person name="Grigoriev I.V."/>
            <person name="Mortensen U.H."/>
            <person name="Andersen M.R."/>
            <person name="Baker S.E."/>
        </authorList>
    </citation>
    <scope>NUCLEOTIDE SEQUENCE</scope>
    <source>
        <strain evidence="1">IBT 28561</strain>
    </source>
</reference>
<dbReference type="PANTHER" id="PTHR48312:SF1">
    <property type="entry name" value="SULFOTRANSFERASE"/>
    <property type="match status" value="1"/>
</dbReference>
<sequence length="341" mass="38754">MDEIHQVSGSPRRILLFAQPRTTSYLLTQMLGLSNQPSVHWKSSEVSVFAPTAELLIGLEDKPVEQWTAAEKGRIRGGFQQAFDALDRYLRDGEAKGKIVFAKDHCNLMWNPAAGDGGRSTAPGDPYFTVGPPDEVVNEKQTIQNPTVLPDGYLGSWVPVFLIRHPALVFPSFCRGALEVAVQRNSCRDRMKIGKHLREQMTFSYTRCLYDWYTSYFRKIDEEGRANTKGPILLDSFDLINDSRLVVVLAEELGLDRSKVQFSWDSDSYPCADRMKRVFRRTLNASTGVIKDRAIVDSNMVVLEQKWKEEFGDELGDVISDCVRDAMPDYEYLRDKRLRVA</sequence>
<dbReference type="GeneID" id="36541237"/>
<dbReference type="OrthoDB" id="3650366at2759"/>
<evidence type="ECO:0008006" key="3">
    <source>
        <dbReference type="Google" id="ProtNLM"/>
    </source>
</evidence>
<name>A0A2I1CXK5_ASPC2</name>
<gene>
    <name evidence="1" type="ORF">P168DRAFT_240372</name>
</gene>